<dbReference type="CDD" id="cd17535">
    <property type="entry name" value="REC_NarL-like"/>
    <property type="match status" value="1"/>
</dbReference>
<dbReference type="GO" id="GO:0000155">
    <property type="term" value="F:phosphorelay sensor kinase activity"/>
    <property type="evidence" value="ECO:0007669"/>
    <property type="project" value="InterPro"/>
</dbReference>
<dbReference type="InterPro" id="IPR000014">
    <property type="entry name" value="PAS"/>
</dbReference>
<dbReference type="InterPro" id="IPR013767">
    <property type="entry name" value="PAS_fold"/>
</dbReference>
<feature type="domain" description="PAS" evidence="11">
    <location>
        <begin position="15"/>
        <end position="80"/>
    </location>
</feature>
<dbReference type="SMART" id="SM00086">
    <property type="entry name" value="PAC"/>
    <property type="match status" value="3"/>
</dbReference>
<name>A0A1W1I214_9BACT</name>
<dbReference type="GO" id="GO:0016020">
    <property type="term" value="C:membrane"/>
    <property type="evidence" value="ECO:0007669"/>
    <property type="project" value="InterPro"/>
</dbReference>
<dbReference type="InterPro" id="IPR035965">
    <property type="entry name" value="PAS-like_dom_sf"/>
</dbReference>
<dbReference type="InterPro" id="IPR003594">
    <property type="entry name" value="HATPase_dom"/>
</dbReference>
<dbReference type="RefSeq" id="WP_080885627.1">
    <property type="nucleotide sequence ID" value="NZ_LT828648.1"/>
</dbReference>
<feature type="domain" description="PAS" evidence="11">
    <location>
        <begin position="132"/>
        <end position="201"/>
    </location>
</feature>
<dbReference type="NCBIfam" id="TIGR00229">
    <property type="entry name" value="sensory_box"/>
    <property type="match status" value="3"/>
</dbReference>
<keyword evidence="4" id="KW-0808">Transferase</keyword>
<evidence type="ECO:0000256" key="4">
    <source>
        <dbReference type="ARBA" id="ARBA00022679"/>
    </source>
</evidence>
<evidence type="ECO:0000259" key="10">
    <source>
        <dbReference type="PROSITE" id="PS50110"/>
    </source>
</evidence>
<dbReference type="KEGG" id="nja:NSJP_0860"/>
<dbReference type="Pfam" id="PF02518">
    <property type="entry name" value="HATPase_c"/>
    <property type="match status" value="1"/>
</dbReference>
<dbReference type="Proteomes" id="UP000192042">
    <property type="component" value="Chromosome I"/>
</dbReference>
<dbReference type="Gene3D" id="3.30.565.10">
    <property type="entry name" value="Histidine kinase-like ATPase, C-terminal domain"/>
    <property type="match status" value="1"/>
</dbReference>
<dbReference type="Pfam" id="PF07730">
    <property type="entry name" value="HisKA_3"/>
    <property type="match status" value="1"/>
</dbReference>
<evidence type="ECO:0000313" key="13">
    <source>
        <dbReference type="EMBL" id="SLM47032.1"/>
    </source>
</evidence>
<comment type="catalytic activity">
    <reaction evidence="1">
        <text>ATP + protein L-histidine = ADP + protein N-phospho-L-histidine.</text>
        <dbReference type="EC" id="2.7.13.3"/>
    </reaction>
</comment>
<feature type="domain" description="Response regulatory" evidence="10">
    <location>
        <begin position="633"/>
        <end position="750"/>
    </location>
</feature>
<dbReference type="InterPro" id="IPR011712">
    <property type="entry name" value="Sig_transdc_His_kin_sub3_dim/P"/>
</dbReference>
<evidence type="ECO:0000256" key="1">
    <source>
        <dbReference type="ARBA" id="ARBA00000085"/>
    </source>
</evidence>
<dbReference type="Pfam" id="PF00989">
    <property type="entry name" value="PAS"/>
    <property type="match status" value="3"/>
</dbReference>
<dbReference type="AlphaFoldDB" id="A0A1W1I214"/>
<dbReference type="PROSITE" id="PS50113">
    <property type="entry name" value="PAC"/>
    <property type="match status" value="2"/>
</dbReference>
<keyword evidence="6" id="KW-0418">Kinase</keyword>
<evidence type="ECO:0000256" key="6">
    <source>
        <dbReference type="ARBA" id="ARBA00022777"/>
    </source>
</evidence>
<organism evidence="13 14">
    <name type="scientific">Nitrospira japonica</name>
    <dbReference type="NCBI Taxonomy" id="1325564"/>
    <lineage>
        <taxon>Bacteria</taxon>
        <taxon>Pseudomonadati</taxon>
        <taxon>Nitrospirota</taxon>
        <taxon>Nitrospiria</taxon>
        <taxon>Nitrospirales</taxon>
        <taxon>Nitrospiraceae</taxon>
        <taxon>Nitrospira</taxon>
    </lineage>
</organism>
<reference evidence="13 14" key="1">
    <citation type="submission" date="2017-03" db="EMBL/GenBank/DDBJ databases">
        <authorList>
            <person name="Afonso C.L."/>
            <person name="Miller P.J."/>
            <person name="Scott M.A."/>
            <person name="Spackman E."/>
            <person name="Goraichik I."/>
            <person name="Dimitrov K.M."/>
            <person name="Suarez D.L."/>
            <person name="Swayne D.E."/>
        </authorList>
    </citation>
    <scope>NUCLEOTIDE SEQUENCE [LARGE SCALE GENOMIC DNA]</scope>
    <source>
        <strain evidence="13">Genome sequencing of Nitrospira japonica strain NJ11</strain>
    </source>
</reference>
<dbReference type="Gene3D" id="3.40.50.2300">
    <property type="match status" value="1"/>
</dbReference>
<evidence type="ECO:0000256" key="9">
    <source>
        <dbReference type="PROSITE-ProRule" id="PRU00169"/>
    </source>
</evidence>
<evidence type="ECO:0000259" key="12">
    <source>
        <dbReference type="PROSITE" id="PS50113"/>
    </source>
</evidence>
<dbReference type="GO" id="GO:0005524">
    <property type="term" value="F:ATP binding"/>
    <property type="evidence" value="ECO:0007669"/>
    <property type="project" value="UniProtKB-KW"/>
</dbReference>
<proteinExistence type="predicted"/>
<dbReference type="GO" id="GO:0046983">
    <property type="term" value="F:protein dimerization activity"/>
    <property type="evidence" value="ECO:0007669"/>
    <property type="project" value="InterPro"/>
</dbReference>
<feature type="domain" description="PAS" evidence="11">
    <location>
        <begin position="253"/>
        <end position="322"/>
    </location>
</feature>
<dbReference type="STRING" id="1325564.NSJP_0860"/>
<dbReference type="OrthoDB" id="9766459at2"/>
<accession>A0A1W1I214</accession>
<evidence type="ECO:0000259" key="11">
    <source>
        <dbReference type="PROSITE" id="PS50112"/>
    </source>
</evidence>
<feature type="domain" description="PAC" evidence="12">
    <location>
        <begin position="326"/>
        <end position="378"/>
    </location>
</feature>
<dbReference type="SUPFAM" id="SSF55874">
    <property type="entry name" value="ATPase domain of HSP90 chaperone/DNA topoisomerase II/histidine kinase"/>
    <property type="match status" value="1"/>
</dbReference>
<sequence>MPNESAPQTSDRGVLLSTASTGDPIILITVTGNITSWHTEAERQYGYGAEEMIGQSILRLVPEEHLDEYQRVVATLLRGERIEHYHMVRRRNDGSEISVLLTMSPVCDASGQIIGLSSIERQVTTEERAAHTQAYLAAVVTSSDDAIITKTLTGLVTTWNHGAERLFGYTATEMLGQSIRRLIPDDRQSEEDHILDAIRSGKRLEHYHTVRRRKDGTFVDVALTVSPVIVDGTIVGASKVARNITKQQQSARANAYLAAIVTSSDDPIVSKTLDGIVTSWNPAAERVFGYTAIEMISQSILLIIPPDRHHEEAFILGAIREGRRIEHYETIRRRKDGQLIPVSLSISPVRDESGQVIGASKIVRDLSKLERLVSQRTVELERSRDQLRSLATQLNLAEQRERKKLAAELHDHLQQLLVLGKLKLAQGKRLSMDNTACLAVLNATDEVLMNALQYTRSLVTELSPPILREHGLAASLKWLAEYMRRYDMEITVILAEEELALPEDQAILLFQSVRELLINVRKHAGTDAARVRMEWDVDGLEIEVSDEGLGFDPMMASSSTDAALPSSRFGLLSIRERMAALGGALVITSAPKLGTTAVLTLPLVKVPFPELRSELVPPASARRPRSPKAEKITVLLVDDHVMVRQGLRTILEAYSDVTLVGEASDGETAIGLVREQQPAVVIMDINMPGMDGIEATSRIVAEFPGIAVIGLSVNGTDPHNQNAMKQAGARCLLTKEAAADELYKAISSLEFPSAHT</sequence>
<dbReference type="SUPFAM" id="SSF55785">
    <property type="entry name" value="PYP-like sensor domain (PAS domain)"/>
    <property type="match status" value="3"/>
</dbReference>
<keyword evidence="3 9" id="KW-0597">Phosphoprotein</keyword>
<keyword evidence="5" id="KW-0547">Nucleotide-binding</keyword>
<dbReference type="SMART" id="SM00448">
    <property type="entry name" value="REC"/>
    <property type="match status" value="1"/>
</dbReference>
<protein>
    <recommendedName>
        <fullName evidence="2">histidine kinase</fullName>
        <ecNumber evidence="2">2.7.13.3</ecNumber>
    </recommendedName>
</protein>
<dbReference type="InterPro" id="IPR036890">
    <property type="entry name" value="HATPase_C_sf"/>
</dbReference>
<dbReference type="InterPro" id="IPR011006">
    <property type="entry name" value="CheY-like_superfamily"/>
</dbReference>
<keyword evidence="14" id="KW-1185">Reference proteome</keyword>
<evidence type="ECO:0000256" key="7">
    <source>
        <dbReference type="ARBA" id="ARBA00022840"/>
    </source>
</evidence>
<evidence type="ECO:0000256" key="5">
    <source>
        <dbReference type="ARBA" id="ARBA00022741"/>
    </source>
</evidence>
<dbReference type="InterPro" id="IPR000700">
    <property type="entry name" value="PAS-assoc_C"/>
</dbReference>
<dbReference type="PROSITE" id="PS50112">
    <property type="entry name" value="PAS"/>
    <property type="match status" value="3"/>
</dbReference>
<feature type="domain" description="PAC" evidence="12">
    <location>
        <begin position="81"/>
        <end position="135"/>
    </location>
</feature>
<dbReference type="InterPro" id="IPR001789">
    <property type="entry name" value="Sig_transdc_resp-reg_receiver"/>
</dbReference>
<evidence type="ECO:0000256" key="8">
    <source>
        <dbReference type="ARBA" id="ARBA00023026"/>
    </source>
</evidence>
<dbReference type="PROSITE" id="PS50110">
    <property type="entry name" value="RESPONSE_REGULATORY"/>
    <property type="match status" value="1"/>
</dbReference>
<dbReference type="SUPFAM" id="SSF52172">
    <property type="entry name" value="CheY-like"/>
    <property type="match status" value="1"/>
</dbReference>
<dbReference type="SMART" id="SM00091">
    <property type="entry name" value="PAS"/>
    <property type="match status" value="3"/>
</dbReference>
<dbReference type="InterPro" id="IPR001610">
    <property type="entry name" value="PAC"/>
</dbReference>
<dbReference type="PANTHER" id="PTHR41523:SF8">
    <property type="entry name" value="ETHYLENE RESPONSE SENSOR PROTEIN"/>
    <property type="match status" value="1"/>
</dbReference>
<dbReference type="InterPro" id="IPR058245">
    <property type="entry name" value="NreC/VraR/RcsB-like_REC"/>
</dbReference>
<dbReference type="Pfam" id="PF00072">
    <property type="entry name" value="Response_reg"/>
    <property type="match status" value="1"/>
</dbReference>
<evidence type="ECO:0000256" key="3">
    <source>
        <dbReference type="ARBA" id="ARBA00022553"/>
    </source>
</evidence>
<dbReference type="EC" id="2.7.13.3" evidence="2"/>
<dbReference type="EMBL" id="LT828648">
    <property type="protein sequence ID" value="SLM47032.1"/>
    <property type="molecule type" value="Genomic_DNA"/>
</dbReference>
<dbReference type="Gene3D" id="1.20.5.1930">
    <property type="match status" value="1"/>
</dbReference>
<dbReference type="CDD" id="cd00130">
    <property type="entry name" value="PAS"/>
    <property type="match status" value="3"/>
</dbReference>
<feature type="modified residue" description="4-aspartylphosphate" evidence="9">
    <location>
        <position position="684"/>
    </location>
</feature>
<evidence type="ECO:0000256" key="2">
    <source>
        <dbReference type="ARBA" id="ARBA00012438"/>
    </source>
</evidence>
<gene>
    <name evidence="13" type="ORF">NSJP_0860</name>
</gene>
<keyword evidence="7" id="KW-0067">ATP-binding</keyword>
<dbReference type="GO" id="GO:0006355">
    <property type="term" value="P:regulation of DNA-templated transcription"/>
    <property type="evidence" value="ECO:0007669"/>
    <property type="project" value="InterPro"/>
</dbReference>
<keyword evidence="8" id="KW-0843">Virulence</keyword>
<dbReference type="PANTHER" id="PTHR41523">
    <property type="entry name" value="TWO-COMPONENT SYSTEM SENSOR PROTEIN"/>
    <property type="match status" value="1"/>
</dbReference>
<dbReference type="CDD" id="cd16917">
    <property type="entry name" value="HATPase_UhpB-NarQ-NarX-like"/>
    <property type="match status" value="1"/>
</dbReference>
<evidence type="ECO:0000313" key="14">
    <source>
        <dbReference type="Proteomes" id="UP000192042"/>
    </source>
</evidence>
<dbReference type="Gene3D" id="3.30.450.20">
    <property type="entry name" value="PAS domain"/>
    <property type="match status" value="3"/>
</dbReference>
<dbReference type="SMART" id="SM00387">
    <property type="entry name" value="HATPase_c"/>
    <property type="match status" value="1"/>
</dbReference>